<proteinExistence type="predicted"/>
<keyword evidence="2" id="KW-1003">Cell membrane</keyword>
<sequence>LQLFIRKISKSRPEISPGGFYTLNRRFITSIAATVTTYFIVLAQFKSE</sequence>
<name>A0A8J2P9D9_9HEXA</name>
<evidence type="ECO:0000313" key="8">
    <source>
        <dbReference type="Proteomes" id="UP000708208"/>
    </source>
</evidence>
<feature type="non-terminal residue" evidence="7">
    <location>
        <position position="1"/>
    </location>
</feature>
<protein>
    <submittedName>
        <fullName evidence="7">Uncharacterized protein</fullName>
    </submittedName>
</protein>
<evidence type="ECO:0000313" key="7">
    <source>
        <dbReference type="EMBL" id="CAG7819671.1"/>
    </source>
</evidence>
<dbReference type="AlphaFoldDB" id="A0A8J2P9D9"/>
<keyword evidence="4 6" id="KW-1133">Transmembrane helix</keyword>
<dbReference type="Pfam" id="PF08395">
    <property type="entry name" value="7tm_7"/>
    <property type="match status" value="1"/>
</dbReference>
<comment type="caution">
    <text evidence="7">The sequence shown here is derived from an EMBL/GenBank/DDBJ whole genome shotgun (WGS) entry which is preliminary data.</text>
</comment>
<evidence type="ECO:0000256" key="4">
    <source>
        <dbReference type="ARBA" id="ARBA00022989"/>
    </source>
</evidence>
<keyword evidence="3 6" id="KW-0812">Transmembrane</keyword>
<dbReference type="EMBL" id="CAJVCH010456222">
    <property type="protein sequence ID" value="CAG7819671.1"/>
    <property type="molecule type" value="Genomic_DNA"/>
</dbReference>
<dbReference type="GO" id="GO:0005886">
    <property type="term" value="C:plasma membrane"/>
    <property type="evidence" value="ECO:0007669"/>
    <property type="project" value="UniProtKB-SubCell"/>
</dbReference>
<keyword evidence="5 6" id="KW-0472">Membrane</keyword>
<comment type="subcellular location">
    <subcellularLocation>
        <location evidence="1">Cell membrane</location>
        <topology evidence="1">Multi-pass membrane protein</topology>
    </subcellularLocation>
</comment>
<evidence type="ECO:0000256" key="1">
    <source>
        <dbReference type="ARBA" id="ARBA00004651"/>
    </source>
</evidence>
<evidence type="ECO:0000256" key="5">
    <source>
        <dbReference type="ARBA" id="ARBA00023136"/>
    </source>
</evidence>
<dbReference type="GO" id="GO:0050909">
    <property type="term" value="P:sensory perception of taste"/>
    <property type="evidence" value="ECO:0007669"/>
    <property type="project" value="InterPro"/>
</dbReference>
<organism evidence="7 8">
    <name type="scientific">Allacma fusca</name>
    <dbReference type="NCBI Taxonomy" id="39272"/>
    <lineage>
        <taxon>Eukaryota</taxon>
        <taxon>Metazoa</taxon>
        <taxon>Ecdysozoa</taxon>
        <taxon>Arthropoda</taxon>
        <taxon>Hexapoda</taxon>
        <taxon>Collembola</taxon>
        <taxon>Symphypleona</taxon>
        <taxon>Sminthuridae</taxon>
        <taxon>Allacma</taxon>
    </lineage>
</organism>
<reference evidence="7" key="1">
    <citation type="submission" date="2021-06" db="EMBL/GenBank/DDBJ databases">
        <authorList>
            <person name="Hodson N. C."/>
            <person name="Mongue J. A."/>
            <person name="Jaron S. K."/>
        </authorList>
    </citation>
    <scope>NUCLEOTIDE SEQUENCE</scope>
</reference>
<evidence type="ECO:0000256" key="3">
    <source>
        <dbReference type="ARBA" id="ARBA00022692"/>
    </source>
</evidence>
<gene>
    <name evidence="7" type="ORF">AFUS01_LOCUS30102</name>
</gene>
<dbReference type="InterPro" id="IPR013604">
    <property type="entry name" value="7TM_chemorcpt"/>
</dbReference>
<keyword evidence="8" id="KW-1185">Reference proteome</keyword>
<accession>A0A8J2P9D9</accession>
<evidence type="ECO:0000256" key="2">
    <source>
        <dbReference type="ARBA" id="ARBA00022475"/>
    </source>
</evidence>
<dbReference type="OrthoDB" id="6625921at2759"/>
<dbReference type="Proteomes" id="UP000708208">
    <property type="component" value="Unassembled WGS sequence"/>
</dbReference>
<feature type="transmembrane region" description="Helical" evidence="6">
    <location>
        <begin position="27"/>
        <end position="45"/>
    </location>
</feature>
<evidence type="ECO:0000256" key="6">
    <source>
        <dbReference type="SAM" id="Phobius"/>
    </source>
</evidence>